<dbReference type="GO" id="GO:0016020">
    <property type="term" value="C:membrane"/>
    <property type="evidence" value="ECO:0007669"/>
    <property type="project" value="TreeGrafter"/>
</dbReference>
<feature type="chain" id="PRO_5040735007" evidence="2">
    <location>
        <begin position="26"/>
        <end position="291"/>
    </location>
</feature>
<dbReference type="InterPro" id="IPR050266">
    <property type="entry name" value="AB_hydrolase_sf"/>
</dbReference>
<dbReference type="AlphaFoldDB" id="A0A9X2PBQ7"/>
<dbReference type="PANTHER" id="PTHR43798:SF31">
    <property type="entry name" value="AB HYDROLASE SUPERFAMILY PROTEIN YCLE"/>
    <property type="match status" value="1"/>
</dbReference>
<evidence type="ECO:0000313" key="4">
    <source>
        <dbReference type="EMBL" id="MCR9015790.1"/>
    </source>
</evidence>
<dbReference type="RefSeq" id="WP_258423652.1">
    <property type="nucleotide sequence ID" value="NZ_JANSUY010000010.1"/>
</dbReference>
<keyword evidence="2" id="KW-0732">Signal</keyword>
<dbReference type="SUPFAM" id="SSF53474">
    <property type="entry name" value="alpha/beta-Hydrolases"/>
    <property type="match status" value="1"/>
</dbReference>
<accession>A0A9X2PBQ7</accession>
<feature type="signal peptide" evidence="2">
    <location>
        <begin position="1"/>
        <end position="25"/>
    </location>
</feature>
<evidence type="ECO:0000256" key="2">
    <source>
        <dbReference type="SAM" id="SignalP"/>
    </source>
</evidence>
<dbReference type="EMBL" id="JANSUY010000010">
    <property type="protein sequence ID" value="MCR9015790.1"/>
    <property type="molecule type" value="Genomic_DNA"/>
</dbReference>
<keyword evidence="5" id="KW-1185">Reference proteome</keyword>
<keyword evidence="1 4" id="KW-0378">Hydrolase</keyword>
<dbReference type="InterPro" id="IPR000073">
    <property type="entry name" value="AB_hydrolase_1"/>
</dbReference>
<proteinExistence type="predicted"/>
<gene>
    <name evidence="4" type="ORF">NU887_12145</name>
</gene>
<dbReference type="PANTHER" id="PTHR43798">
    <property type="entry name" value="MONOACYLGLYCEROL LIPASE"/>
    <property type="match status" value="1"/>
</dbReference>
<evidence type="ECO:0000256" key="1">
    <source>
        <dbReference type="ARBA" id="ARBA00022801"/>
    </source>
</evidence>
<comment type="caution">
    <text evidence="4">The sequence shown here is derived from an EMBL/GenBank/DDBJ whole genome shotgun (WGS) entry which is preliminary data.</text>
</comment>
<name>A0A9X2PBQ7_9BACT</name>
<evidence type="ECO:0000313" key="5">
    <source>
        <dbReference type="Proteomes" id="UP001142175"/>
    </source>
</evidence>
<dbReference type="Pfam" id="PF00561">
    <property type="entry name" value="Abhydrolase_1"/>
    <property type="match status" value="1"/>
</dbReference>
<protein>
    <submittedName>
        <fullName evidence="4">Alpha/beta hydrolase</fullName>
    </submittedName>
</protein>
<feature type="domain" description="AB hydrolase-1" evidence="3">
    <location>
        <begin position="39"/>
        <end position="279"/>
    </location>
</feature>
<reference evidence="4" key="1">
    <citation type="submission" date="2022-08" db="EMBL/GenBank/DDBJ databases">
        <authorList>
            <person name="Zhang D."/>
        </authorList>
    </citation>
    <scope>NUCLEOTIDE SEQUENCE</scope>
    <source>
        <strain evidence="4">XJ19-11</strain>
    </source>
</reference>
<dbReference type="InterPro" id="IPR029058">
    <property type="entry name" value="AB_hydrolase_fold"/>
</dbReference>
<organism evidence="4 5">
    <name type="scientific">Aquiflexum gelatinilyticum</name>
    <dbReference type="NCBI Taxonomy" id="2961943"/>
    <lineage>
        <taxon>Bacteria</taxon>
        <taxon>Pseudomonadati</taxon>
        <taxon>Bacteroidota</taxon>
        <taxon>Cytophagia</taxon>
        <taxon>Cytophagales</taxon>
        <taxon>Cyclobacteriaceae</taxon>
        <taxon>Aquiflexum</taxon>
    </lineage>
</organism>
<sequence length="291" mass="32454">MKTNKIKWMLVALILVIFQMSTVSANQELISTTVVGKGKPIILIHGMACAPEVWDEFVEKYKTKNELHLVRIKGFGNGEKGEANHYLEEVKNELIAYVKENKLNKPTLIGHSMGGFLGLWAAAEAPDVFGKIVSVDGVPYFPVLVMPGITAETAKAVSSQMTTAMSKMSPEAAKANQEMMIASMIATEEKRPKVVEMGIKSNPAVIGQAYGEMYTTDIRPLMDKIKVPVLVFGSWAAYETYGSTKESVEKNMDDQLKTIPEYKLLIAESAYHFVFYDEPEWFYSELDTFLN</sequence>
<dbReference type="Gene3D" id="3.40.50.1820">
    <property type="entry name" value="alpha/beta hydrolase"/>
    <property type="match status" value="1"/>
</dbReference>
<dbReference type="GO" id="GO:0016787">
    <property type="term" value="F:hydrolase activity"/>
    <property type="evidence" value="ECO:0007669"/>
    <property type="project" value="UniProtKB-KW"/>
</dbReference>
<evidence type="ECO:0000259" key="3">
    <source>
        <dbReference type="Pfam" id="PF00561"/>
    </source>
</evidence>
<dbReference type="Proteomes" id="UP001142175">
    <property type="component" value="Unassembled WGS sequence"/>
</dbReference>